<feature type="region of interest" description="Disordered" evidence="1">
    <location>
        <begin position="766"/>
        <end position="824"/>
    </location>
</feature>
<feature type="compositionally biased region" description="Polar residues" evidence="1">
    <location>
        <begin position="669"/>
        <end position="678"/>
    </location>
</feature>
<organism evidence="2 3">
    <name type="scientific">Morus notabilis</name>
    <dbReference type="NCBI Taxonomy" id="981085"/>
    <lineage>
        <taxon>Eukaryota</taxon>
        <taxon>Viridiplantae</taxon>
        <taxon>Streptophyta</taxon>
        <taxon>Embryophyta</taxon>
        <taxon>Tracheophyta</taxon>
        <taxon>Spermatophyta</taxon>
        <taxon>Magnoliopsida</taxon>
        <taxon>eudicotyledons</taxon>
        <taxon>Gunneridae</taxon>
        <taxon>Pentapetalae</taxon>
        <taxon>rosids</taxon>
        <taxon>fabids</taxon>
        <taxon>Rosales</taxon>
        <taxon>Moraceae</taxon>
        <taxon>Moreae</taxon>
        <taxon>Morus</taxon>
    </lineage>
</organism>
<evidence type="ECO:0008006" key="4">
    <source>
        <dbReference type="Google" id="ProtNLM"/>
    </source>
</evidence>
<dbReference type="PANTHER" id="PTHR31949">
    <property type="entry name" value="GASTRIC MUCIN-LIKE PROTEIN"/>
    <property type="match status" value="1"/>
</dbReference>
<dbReference type="eggNOG" id="ENOG502QTA9">
    <property type="taxonomic scope" value="Eukaryota"/>
</dbReference>
<dbReference type="AlphaFoldDB" id="W9RK67"/>
<feature type="region of interest" description="Disordered" evidence="1">
    <location>
        <begin position="83"/>
        <end position="387"/>
    </location>
</feature>
<feature type="region of interest" description="Disordered" evidence="1">
    <location>
        <begin position="426"/>
        <end position="460"/>
    </location>
</feature>
<dbReference type="STRING" id="981085.W9RK67"/>
<evidence type="ECO:0000256" key="1">
    <source>
        <dbReference type="SAM" id="MobiDB-lite"/>
    </source>
</evidence>
<feature type="compositionally biased region" description="Polar residues" evidence="1">
    <location>
        <begin position="610"/>
        <end position="625"/>
    </location>
</feature>
<dbReference type="OrthoDB" id="1929779at2759"/>
<feature type="compositionally biased region" description="Pro residues" evidence="1">
    <location>
        <begin position="198"/>
        <end position="207"/>
    </location>
</feature>
<feature type="compositionally biased region" description="Low complexity" evidence="1">
    <location>
        <begin position="429"/>
        <end position="442"/>
    </location>
</feature>
<keyword evidence="3" id="KW-1185">Reference proteome</keyword>
<name>W9RK67_9ROSA</name>
<dbReference type="PANTHER" id="PTHR31949:SF3">
    <property type="entry name" value="RUN_FYVE DOMAIN PROTEIN"/>
    <property type="match status" value="1"/>
</dbReference>
<evidence type="ECO:0000313" key="2">
    <source>
        <dbReference type="EMBL" id="EXB94970.1"/>
    </source>
</evidence>
<dbReference type="GO" id="GO:0043622">
    <property type="term" value="P:cortical microtubule organization"/>
    <property type="evidence" value="ECO:0007669"/>
    <property type="project" value="TreeGrafter"/>
</dbReference>
<feature type="compositionally biased region" description="Polar residues" evidence="1">
    <location>
        <begin position="239"/>
        <end position="259"/>
    </location>
</feature>
<feature type="compositionally biased region" description="Basic and acidic residues" evidence="1">
    <location>
        <begin position="646"/>
        <end position="668"/>
    </location>
</feature>
<feature type="region of interest" description="Disordered" evidence="1">
    <location>
        <begin position="976"/>
        <end position="1000"/>
    </location>
</feature>
<feature type="region of interest" description="Disordered" evidence="1">
    <location>
        <begin position="1"/>
        <end position="26"/>
    </location>
</feature>
<feature type="region of interest" description="Disordered" evidence="1">
    <location>
        <begin position="593"/>
        <end position="628"/>
    </location>
</feature>
<feature type="compositionally biased region" description="Basic and acidic residues" evidence="1">
    <location>
        <begin position="805"/>
        <end position="818"/>
    </location>
</feature>
<proteinExistence type="predicted"/>
<feature type="compositionally biased region" description="Polar residues" evidence="1">
    <location>
        <begin position="593"/>
        <end position="603"/>
    </location>
</feature>
<feature type="compositionally biased region" description="Low complexity" evidence="1">
    <location>
        <begin position="120"/>
        <end position="141"/>
    </location>
</feature>
<dbReference type="Proteomes" id="UP000030645">
    <property type="component" value="Unassembled WGS sequence"/>
</dbReference>
<sequence length="1171" mass="126825">MPPSPALRYSPGRESRANNHKRGHSFEGGLIFREKDDDLALFNEMQTRERESFLLQSSDDLEATFSTKLRHFSDIKLGISIPARGESSDLLNADGDKNDYDWLLTPPDTPLFPSLDDEPPQLSSGRRGRPRSQPISISRSSTMEKSYRSSRGSASPNRLSPSPRSGSGSFQSRGRPSSTRQSSPSPSIRSATPTRRPSTPPSKPSTPVPRSSTPTPRRVSTGSVGSAASSGARGISPAKTSRGNSASPKIRAWQTNIPGFSSEAPPNLRTSLADRPATYVRGSSPATRNGSDASSKFRRQSTSPTATRSVSSSHSHDRDPFSSHSKGSVASSGDDDVDSIHSMHVGSLDRPTTRRLAAFSNNRAPALSKKSTRAASPSSAPKRSFDYSALRQMDNRKSPPNMFRPLLSSVPSTTFYVGKASSVQRSLISRNSSVTTSSNTSSDQGMSAALDTEGSDHNQDDAATEFEKRQYSDVHEEIFSFDKLDVVDEANGNELHDGSTEMDNIGFSTSPKVEFGLVEPGDSRHHGTVTEVGPSSEASLANDDLSEVDSLEIMAVCSRCGCRYHASEQEERDTRLCPECNMKDKQLRVTTLETATAADTSPTPEMARVTDTSPALSTNVSQEETPSGDLAYGMAVPVLQQVTDVSEPKSSRDMENAEEGKTSYRQESHNYLQENSLARSEVERGEGMLGTQQEEGHSAVGHGPPNDDGGQKSHHSTDYPNLKVDISEGAGISVLLKRTSSSKGPVVRGMTFSAASIPYDDLSYAKDSTSSMRSSFGHGSFSASSSVDFSARQTDGRVQRQLSGKKSDMEYCRNEKSTKSQNVGSSSFSGIAYLSHQAKPPSTSTNEDNLQVSIGTVEYDAARDTFATSQDHLLASPQTEADVTDTSSTRTFLVEEDLRSITVDTSTSELRPVFDSGFVDNLVESHSNNDSHALHDVEFSKDATNVTEIEALDTIPHSGLRDGEELATHSSIITTSEIENEKHTPGSQSDNVSLASKSTREEFLEASPLAPSDKEMITSASDQAHDILEEESAIMVECQKGSKARSLTLEEATDTILFCSSIVQDLAYQAATIAIEQESSEPLEGFRPTITILGRSNYDKKDPPRGRTVGNRSSKSQKTRKKRMETDAKTPTTNENDENAVEPLKRNVEPPNKVDSLKPPKLESKCNCTIM</sequence>
<feature type="compositionally biased region" description="Low complexity" evidence="1">
    <location>
        <begin position="301"/>
        <end position="313"/>
    </location>
</feature>
<feature type="compositionally biased region" description="Low complexity" evidence="1">
    <location>
        <begin position="153"/>
        <end position="197"/>
    </location>
</feature>
<evidence type="ECO:0000313" key="3">
    <source>
        <dbReference type="Proteomes" id="UP000030645"/>
    </source>
</evidence>
<feature type="compositionally biased region" description="Low complexity" evidence="1">
    <location>
        <begin position="322"/>
        <end position="332"/>
    </location>
</feature>
<gene>
    <name evidence="2" type="ORF">L484_006735</name>
</gene>
<feature type="compositionally biased region" description="Polar residues" evidence="1">
    <location>
        <begin position="985"/>
        <end position="997"/>
    </location>
</feature>
<reference evidence="3" key="1">
    <citation type="submission" date="2013-01" db="EMBL/GenBank/DDBJ databases">
        <title>Draft Genome Sequence of a Mulberry Tree, Morus notabilis C.K. Schneid.</title>
        <authorList>
            <person name="He N."/>
            <person name="Zhao S."/>
        </authorList>
    </citation>
    <scope>NUCLEOTIDE SEQUENCE</scope>
</reference>
<feature type="compositionally biased region" description="Polar residues" evidence="1">
    <location>
        <begin position="284"/>
        <end position="294"/>
    </location>
</feature>
<feature type="region of interest" description="Disordered" evidence="1">
    <location>
        <begin position="1094"/>
        <end position="1163"/>
    </location>
</feature>
<feature type="compositionally biased region" description="Low complexity" evidence="1">
    <location>
        <begin position="208"/>
        <end position="238"/>
    </location>
</feature>
<feature type="region of interest" description="Disordered" evidence="1">
    <location>
        <begin position="643"/>
        <end position="722"/>
    </location>
</feature>
<feature type="compositionally biased region" description="Low complexity" evidence="1">
    <location>
        <begin position="774"/>
        <end position="791"/>
    </location>
</feature>
<dbReference type="EMBL" id="KE345184">
    <property type="protein sequence ID" value="EXB94970.1"/>
    <property type="molecule type" value="Genomic_DNA"/>
</dbReference>
<dbReference type="GO" id="GO:0055028">
    <property type="term" value="C:cortical microtubule"/>
    <property type="evidence" value="ECO:0007669"/>
    <property type="project" value="TreeGrafter"/>
</dbReference>
<accession>W9RK67</accession>
<protein>
    <recommendedName>
        <fullName evidence="4">Microtubule-associated protein futsch</fullName>
    </recommendedName>
</protein>
<dbReference type="KEGG" id="mnt:21390156"/>
<feature type="compositionally biased region" description="Low complexity" evidence="1">
    <location>
        <begin position="373"/>
        <end position="382"/>
    </location>
</feature>